<dbReference type="RefSeq" id="WP_135836359.1">
    <property type="nucleotide sequence ID" value="NZ_SRPE01000010.1"/>
</dbReference>
<feature type="signal peptide" evidence="1">
    <location>
        <begin position="1"/>
        <end position="19"/>
    </location>
</feature>
<comment type="caution">
    <text evidence="2">The sequence shown here is derived from an EMBL/GenBank/DDBJ whole genome shotgun (WGS) entry which is preliminary data.</text>
</comment>
<evidence type="ECO:0000313" key="3">
    <source>
        <dbReference type="Proteomes" id="UP000297998"/>
    </source>
</evidence>
<evidence type="ECO:0000256" key="1">
    <source>
        <dbReference type="SAM" id="SignalP"/>
    </source>
</evidence>
<accession>A0A4Z1BGZ2</accession>
<name>A0A4Z1BGZ2_9FLAO</name>
<feature type="chain" id="PRO_5021473683" evidence="1">
    <location>
        <begin position="20"/>
        <end position="583"/>
    </location>
</feature>
<evidence type="ECO:0000313" key="2">
    <source>
        <dbReference type="EMBL" id="TGN24289.1"/>
    </source>
</evidence>
<reference evidence="2 3" key="1">
    <citation type="submission" date="2019-03" db="EMBL/GenBank/DDBJ databases">
        <title>Empedobacter tilapiae sp. nov., isolated from an intestine of Nile tilapia Oreochromis niloticus.</title>
        <authorList>
            <person name="Kim Y.-O."/>
            <person name="Yoon J.-H."/>
        </authorList>
    </citation>
    <scope>NUCLEOTIDE SEQUENCE [LARGE SCALE GENOMIC DNA]</scope>
    <source>
        <strain evidence="2 3">MRS2</strain>
    </source>
</reference>
<proteinExistence type="predicted"/>
<dbReference type="Proteomes" id="UP000297998">
    <property type="component" value="Unassembled WGS sequence"/>
</dbReference>
<dbReference type="EMBL" id="SRPE01000010">
    <property type="protein sequence ID" value="TGN24289.1"/>
    <property type="molecule type" value="Genomic_DNA"/>
</dbReference>
<keyword evidence="1" id="KW-0732">Signal</keyword>
<gene>
    <name evidence="2" type="ORF">E4J94_13670</name>
</gene>
<dbReference type="AlphaFoldDB" id="A0A4Z1BGZ2"/>
<sequence>MKKNLLTLAFLGFTYFANAQVGIDTNTPQATLDIKEKRTSNVNDVSAHDGILIPKVTKAELALKDTNAYTSIQNGAIIYVPNIGGAITGPSLAQVANVDAIGFYYLDASTSTIVWRKLDTNTNLYNVNGTLIETRIVTQNGNTLMFTDGIARDVTSKTNSIIFGQTSATDANPTMVLASGARKVGINTKSPRVSFDINGALSATSAAAEGLLIPKMTASELSKKELNTYQARGTHSNNTGQGSLEGTLVYIFPDSDNNFIISPTDPSYTKVKEVTKEGLYYYGIDDKWHPVSSTSTNFYTANGTLTGPRVVTQGTNTLAFTGTTTNAFSVDGTTFSVDAANDRIGIGTNAPSNTLHVKATSNPTKFEGLQEDTSVQSVIVTGTDGVLKTIPKSSLLNDVTNFTMPIIRGTFNSSLGTNIDIATKQFTTANPYANPVPLDATINLPKGTWEVKVTMLMRGNNSINNYSSSNRPAYIYTKFAFCTTASGCTAANGAGSSRNFLLAGTLIGAGSKITPSGQTDEIFTLVNGSIIVKNSSETNQTYYLYWWGANTNIPTTTTNTYLITSLGNNAGENSISAIRITDM</sequence>
<keyword evidence="3" id="KW-1185">Reference proteome</keyword>
<organism evidence="2 3">
    <name type="scientific">Empedobacter tilapiae</name>
    <dbReference type="NCBI Taxonomy" id="2491114"/>
    <lineage>
        <taxon>Bacteria</taxon>
        <taxon>Pseudomonadati</taxon>
        <taxon>Bacteroidota</taxon>
        <taxon>Flavobacteriia</taxon>
        <taxon>Flavobacteriales</taxon>
        <taxon>Weeksellaceae</taxon>
        <taxon>Empedobacter</taxon>
    </lineage>
</organism>
<protein>
    <submittedName>
        <fullName evidence="2">Uncharacterized protein</fullName>
    </submittedName>
</protein>
<dbReference type="OrthoDB" id="1221164at2"/>